<dbReference type="Proteomes" id="UP000002640">
    <property type="component" value="Unassembled WGS sequence"/>
</dbReference>
<protein>
    <submittedName>
        <fullName evidence="1">Uncharacterized protein</fullName>
    </submittedName>
</protein>
<dbReference type="KEGG" id="psoj:PHYSODRAFT_325215"/>
<dbReference type="InParanoid" id="G4Z161"/>
<reference evidence="1 2" key="1">
    <citation type="journal article" date="2006" name="Science">
        <title>Phytophthora genome sequences uncover evolutionary origins and mechanisms of pathogenesis.</title>
        <authorList>
            <person name="Tyler B.M."/>
            <person name="Tripathy S."/>
            <person name="Zhang X."/>
            <person name="Dehal P."/>
            <person name="Jiang R.H."/>
            <person name="Aerts A."/>
            <person name="Arredondo F.D."/>
            <person name="Baxter L."/>
            <person name="Bensasson D."/>
            <person name="Beynon J.L."/>
            <person name="Chapman J."/>
            <person name="Damasceno C.M."/>
            <person name="Dorrance A.E."/>
            <person name="Dou D."/>
            <person name="Dickerman A.W."/>
            <person name="Dubchak I.L."/>
            <person name="Garbelotto M."/>
            <person name="Gijzen M."/>
            <person name="Gordon S.G."/>
            <person name="Govers F."/>
            <person name="Grunwald N.J."/>
            <person name="Huang W."/>
            <person name="Ivors K.L."/>
            <person name="Jones R.W."/>
            <person name="Kamoun S."/>
            <person name="Krampis K."/>
            <person name="Lamour K.H."/>
            <person name="Lee M.K."/>
            <person name="McDonald W.H."/>
            <person name="Medina M."/>
            <person name="Meijer H.J."/>
            <person name="Nordberg E.K."/>
            <person name="Maclean D.J."/>
            <person name="Ospina-Giraldo M.D."/>
            <person name="Morris P.F."/>
            <person name="Phuntumart V."/>
            <person name="Putnam N.H."/>
            <person name="Rash S."/>
            <person name="Rose J.K."/>
            <person name="Sakihama Y."/>
            <person name="Salamov A.A."/>
            <person name="Savidor A."/>
            <person name="Scheuring C.F."/>
            <person name="Smith B.M."/>
            <person name="Sobral B.W."/>
            <person name="Terry A."/>
            <person name="Torto-Alalibo T.A."/>
            <person name="Win J."/>
            <person name="Xu Z."/>
            <person name="Zhang H."/>
            <person name="Grigoriev I.V."/>
            <person name="Rokhsar D.S."/>
            <person name="Boore J.L."/>
        </authorList>
    </citation>
    <scope>NUCLEOTIDE SEQUENCE [LARGE SCALE GENOMIC DNA]</scope>
    <source>
        <strain evidence="1 2">P6497</strain>
    </source>
</reference>
<dbReference type="GeneID" id="20645228"/>
<dbReference type="AlphaFoldDB" id="G4Z161"/>
<name>G4Z161_PHYSP</name>
<sequence length="137" mass="15419">MTHGELLLQTAGLITVGSPGVSYTMLQRADLQASHTRCSKRETFRIDRTRRTLHLQHESRSHTEQRDLRNHGEERSVVRTTANTIITTSGNVDVGSSWQLQWAVREIFEQPVVLEFDNGEILSHRGADSRSSRPAAA</sequence>
<accession>G4Z161</accession>
<keyword evidence="2" id="KW-1185">Reference proteome</keyword>
<gene>
    <name evidence="1" type="ORF">PHYSODRAFT_325215</name>
</gene>
<organism evidence="1 2">
    <name type="scientific">Phytophthora sojae (strain P6497)</name>
    <name type="common">Soybean stem and root rot agent</name>
    <name type="synonym">Phytophthora megasperma f. sp. glycines</name>
    <dbReference type="NCBI Taxonomy" id="1094619"/>
    <lineage>
        <taxon>Eukaryota</taxon>
        <taxon>Sar</taxon>
        <taxon>Stramenopiles</taxon>
        <taxon>Oomycota</taxon>
        <taxon>Peronosporomycetes</taxon>
        <taxon>Peronosporales</taxon>
        <taxon>Peronosporaceae</taxon>
        <taxon>Phytophthora</taxon>
    </lineage>
</organism>
<proteinExistence type="predicted"/>
<evidence type="ECO:0000313" key="2">
    <source>
        <dbReference type="Proteomes" id="UP000002640"/>
    </source>
</evidence>
<dbReference type="RefSeq" id="XP_009519350.1">
    <property type="nucleotide sequence ID" value="XM_009521055.1"/>
</dbReference>
<evidence type="ECO:0000313" key="1">
    <source>
        <dbReference type="EMBL" id="EGZ24062.1"/>
    </source>
</evidence>
<dbReference type="EMBL" id="JH159152">
    <property type="protein sequence ID" value="EGZ24062.1"/>
    <property type="molecule type" value="Genomic_DNA"/>
</dbReference>